<evidence type="ECO:0000256" key="5">
    <source>
        <dbReference type="PROSITE-ProRule" id="PRU10141"/>
    </source>
</evidence>
<feature type="region of interest" description="Disordered" evidence="6">
    <location>
        <begin position="322"/>
        <end position="348"/>
    </location>
</feature>
<dbReference type="EMBL" id="BAABHK010000001">
    <property type="protein sequence ID" value="GAA4619738.1"/>
    <property type="molecule type" value="Genomic_DNA"/>
</dbReference>
<evidence type="ECO:0000256" key="2">
    <source>
        <dbReference type="ARBA" id="ARBA00022741"/>
    </source>
</evidence>
<evidence type="ECO:0000313" key="9">
    <source>
        <dbReference type="Proteomes" id="UP001501442"/>
    </source>
</evidence>
<keyword evidence="9" id="KW-1185">Reference proteome</keyword>
<evidence type="ECO:0000256" key="3">
    <source>
        <dbReference type="ARBA" id="ARBA00022777"/>
    </source>
</evidence>
<sequence>MESLAPGDPAQIGPYELIGRLGAGGMGRVYLGRAADGRQAAIKVVRPELADERDFRRRFAREIKAARAVDGRYTASVLDADPDAESPWLATAYIPGPSLADHVADGGPMGEEDLRRLATGLSYALSAIHAAGLVHRDLKPSNILLATDGPRVIDFGIARAAEASALTRTGVTIGSPGYMSPEQINGEAVETPSDVFSLGAVLAYAATGRSPFGAGATPALLYRVVHNAPDLTGTPDALMPLIAACLDKNPAARPTVRQILATVAPPVMVAPTIVEQADTRVATRTLPVTPAVSRRRILAAGGAAAVAVTAAITAPALLTGPRKHLRKKSPSPAPVDTHPVNPPRTLWQRPIPSESEVAATRDAIVVTEGESDGLLLGLNPATGAQRWKWTVSNNSAIGGVVVVQNTLYVAMGWRTYALEGSSRKRLWSPEVDFSEFGVSNTAVVGWADDGSGSGSSTLTCLDVANGHRRWTYGGGTADKLWISVSDKVVAFADEPNVSAPNVYAVDTATGKERWRFAAGRVLGQPLATDRAVYVGGQESTPFYALDAETGQVRWKAACGQNMPAPVADQSTVYVIDGSANTLHAFNVTDGSERWRFDGKEFRGLWGPFNGVVYLTSLYDMTYALNAQTGRLLWSHHATKPQRVDVTGDGTIALTCYTAMDKNTVYALRA</sequence>
<dbReference type="InterPro" id="IPR000719">
    <property type="entry name" value="Prot_kinase_dom"/>
</dbReference>
<dbReference type="Gene3D" id="2.130.10.10">
    <property type="entry name" value="YVTN repeat-like/Quinoprotein amine dehydrogenase"/>
    <property type="match status" value="1"/>
</dbReference>
<dbReference type="CDD" id="cd14014">
    <property type="entry name" value="STKc_PknB_like"/>
    <property type="match status" value="1"/>
</dbReference>
<dbReference type="Proteomes" id="UP001501442">
    <property type="component" value="Unassembled WGS sequence"/>
</dbReference>
<evidence type="ECO:0000313" key="8">
    <source>
        <dbReference type="EMBL" id="GAA4619738.1"/>
    </source>
</evidence>
<dbReference type="Gene3D" id="1.10.510.10">
    <property type="entry name" value="Transferase(Phosphotransferase) domain 1"/>
    <property type="match status" value="1"/>
</dbReference>
<dbReference type="InterPro" id="IPR017441">
    <property type="entry name" value="Protein_kinase_ATP_BS"/>
</dbReference>
<keyword evidence="4 5" id="KW-0067">ATP-binding</keyword>
<dbReference type="SMART" id="SM00564">
    <property type="entry name" value="PQQ"/>
    <property type="match status" value="7"/>
</dbReference>
<dbReference type="SMART" id="SM00220">
    <property type="entry name" value="S_TKc"/>
    <property type="match status" value="1"/>
</dbReference>
<feature type="binding site" evidence="5">
    <location>
        <position position="43"/>
    </location>
    <ligand>
        <name>ATP</name>
        <dbReference type="ChEBI" id="CHEBI:30616"/>
    </ligand>
</feature>
<dbReference type="RefSeq" id="WP_345428143.1">
    <property type="nucleotide sequence ID" value="NZ_BAABHK010000001.1"/>
</dbReference>
<dbReference type="PROSITE" id="PS50011">
    <property type="entry name" value="PROTEIN_KINASE_DOM"/>
    <property type="match status" value="1"/>
</dbReference>
<keyword evidence="1" id="KW-0808">Transferase</keyword>
<dbReference type="InterPro" id="IPR018391">
    <property type="entry name" value="PQQ_b-propeller_rpt"/>
</dbReference>
<organism evidence="8 9">
    <name type="scientific">Actinoallomurus vinaceus</name>
    <dbReference type="NCBI Taxonomy" id="1080074"/>
    <lineage>
        <taxon>Bacteria</taxon>
        <taxon>Bacillati</taxon>
        <taxon>Actinomycetota</taxon>
        <taxon>Actinomycetes</taxon>
        <taxon>Streptosporangiales</taxon>
        <taxon>Thermomonosporaceae</taxon>
        <taxon>Actinoallomurus</taxon>
    </lineage>
</organism>
<dbReference type="InterPro" id="IPR008271">
    <property type="entry name" value="Ser/Thr_kinase_AS"/>
</dbReference>
<dbReference type="PROSITE" id="PS00108">
    <property type="entry name" value="PROTEIN_KINASE_ST"/>
    <property type="match status" value="1"/>
</dbReference>
<evidence type="ECO:0000259" key="7">
    <source>
        <dbReference type="PROSITE" id="PS50011"/>
    </source>
</evidence>
<keyword evidence="2 5" id="KW-0547">Nucleotide-binding</keyword>
<proteinExistence type="predicted"/>
<evidence type="ECO:0000256" key="1">
    <source>
        <dbReference type="ARBA" id="ARBA00022679"/>
    </source>
</evidence>
<comment type="caution">
    <text evidence="8">The sequence shown here is derived from an EMBL/GenBank/DDBJ whole genome shotgun (WGS) entry which is preliminary data.</text>
</comment>
<dbReference type="InterPro" id="IPR011009">
    <property type="entry name" value="Kinase-like_dom_sf"/>
</dbReference>
<dbReference type="Gene3D" id="3.30.200.20">
    <property type="entry name" value="Phosphorylase Kinase, domain 1"/>
    <property type="match status" value="1"/>
</dbReference>
<protein>
    <recommendedName>
        <fullName evidence="7">Protein kinase domain-containing protein</fullName>
    </recommendedName>
</protein>
<dbReference type="Gene3D" id="2.40.10.480">
    <property type="match status" value="1"/>
</dbReference>
<dbReference type="PANTHER" id="PTHR43289:SF34">
    <property type="entry name" value="SERINE_THREONINE-PROTEIN KINASE YBDM-RELATED"/>
    <property type="match status" value="1"/>
</dbReference>
<gene>
    <name evidence="8" type="ORF">GCM10023196_000940</name>
</gene>
<evidence type="ECO:0000256" key="4">
    <source>
        <dbReference type="ARBA" id="ARBA00022840"/>
    </source>
</evidence>
<name>A0ABP8U1D1_9ACTN</name>
<keyword evidence="3" id="KW-0418">Kinase</keyword>
<dbReference type="InterPro" id="IPR015943">
    <property type="entry name" value="WD40/YVTN_repeat-like_dom_sf"/>
</dbReference>
<feature type="domain" description="Protein kinase" evidence="7">
    <location>
        <begin position="15"/>
        <end position="268"/>
    </location>
</feature>
<dbReference type="SUPFAM" id="SSF56112">
    <property type="entry name" value="Protein kinase-like (PK-like)"/>
    <property type="match status" value="1"/>
</dbReference>
<dbReference type="InterPro" id="IPR002372">
    <property type="entry name" value="PQQ_rpt_dom"/>
</dbReference>
<dbReference type="PROSITE" id="PS00107">
    <property type="entry name" value="PROTEIN_KINASE_ATP"/>
    <property type="match status" value="1"/>
</dbReference>
<dbReference type="Pfam" id="PF00069">
    <property type="entry name" value="Pkinase"/>
    <property type="match status" value="1"/>
</dbReference>
<dbReference type="PANTHER" id="PTHR43289">
    <property type="entry name" value="MITOGEN-ACTIVATED PROTEIN KINASE KINASE KINASE 20-RELATED"/>
    <property type="match status" value="1"/>
</dbReference>
<dbReference type="InterPro" id="IPR011047">
    <property type="entry name" value="Quinoprotein_ADH-like_sf"/>
</dbReference>
<reference evidence="9" key="1">
    <citation type="journal article" date="2019" name="Int. J. Syst. Evol. Microbiol.">
        <title>The Global Catalogue of Microorganisms (GCM) 10K type strain sequencing project: providing services to taxonomists for standard genome sequencing and annotation.</title>
        <authorList>
            <consortium name="The Broad Institute Genomics Platform"/>
            <consortium name="The Broad Institute Genome Sequencing Center for Infectious Disease"/>
            <person name="Wu L."/>
            <person name="Ma J."/>
        </authorList>
    </citation>
    <scope>NUCLEOTIDE SEQUENCE [LARGE SCALE GENOMIC DNA]</scope>
    <source>
        <strain evidence="9">JCM 17939</strain>
    </source>
</reference>
<evidence type="ECO:0000256" key="6">
    <source>
        <dbReference type="SAM" id="MobiDB-lite"/>
    </source>
</evidence>
<accession>A0ABP8U1D1</accession>
<dbReference type="Pfam" id="PF13360">
    <property type="entry name" value="PQQ_2"/>
    <property type="match status" value="2"/>
</dbReference>
<dbReference type="SUPFAM" id="SSF50998">
    <property type="entry name" value="Quinoprotein alcohol dehydrogenase-like"/>
    <property type="match status" value="2"/>
</dbReference>